<dbReference type="PANTHER" id="PTHR22990">
    <property type="entry name" value="F-BOX ONLY PROTEIN"/>
    <property type="match status" value="1"/>
</dbReference>
<dbReference type="EMBL" id="HBEZ01058985">
    <property type="protein sequence ID" value="CAD8661582.1"/>
    <property type="molecule type" value="Transcribed_RNA"/>
</dbReference>
<accession>A0A7S0N8D9</accession>
<dbReference type="InterPro" id="IPR006633">
    <property type="entry name" value="Carb-bd_sugar_hydrolysis-dom"/>
</dbReference>
<dbReference type="Pfam" id="PF13229">
    <property type="entry name" value="Beta_helix"/>
    <property type="match status" value="3"/>
</dbReference>
<sequence length="1062" mass="112046">MSVDISMSEPQPLADAMEEDFQVFTVAPAGESADFCTIQSAISAVMALEQGYCRMRISVRGGVYEEGQLDIPAGLQIVAADGCEPDSASPVIIAARADHPAISSRAKGALIRGIRIEHNGPFGSMACVVVEAGDIRMENCVVTGSVSIGVLVHGDSTPSLVGCEVLVCCGDGIKVSETGAPTILQCMIHDNDGFGIFCTGTSAGLFKENDIHGNSNAGVAARGSAHGLFKDNKVHDGKQGGFWLEEEARCELIGNDIFQNQKSGIQVGGHANPNVVRNIVRDGMKGGIVVHDQATGTFAHNEIMRNTMAGVGGTDFACPLFHSNNIVDGKGGGIVLHESCGGVFEKNQVVGNTHAGIGLKGSSNALFDSNYISDGTGYGIWVQERAMSTLQNNVIERNMRAGVVVTDTANPTLAVNIIRDGKHAGLLVRHKARGQYRQNTLSHNAHGNIVLLEEAASELIGNVISHGPLGGIIIRGNTTVTVRGNTICHNDGANIAVLDNSNPICDGNVLTNGAGRGLVIMDKATGVYRFNMIRNSELAGVYVGRQARPELVANCICDGKAAGILLEDEAGGHFTHNIVCANQNEGVAVHGRAQPVMECNVVLQGVGGGIWLDENAGGTFRGNVVEDSGGASYRSASAHELRLAERNTNTAPAALAESLAEWAEEKMQAPGGNKKVILVHNPDACPERGVAMATQCSELLGLDPSRSCMLVARFLGDAGQFEDAEELINKTRGFLGESGAAMMGPAVRGQQFGDMALHCAELLNKWAAASPAYSNDLVTRAAGYSLEAARIFSSLLPSDSVTLDSFASALYWVGLNFATLCRLGGCGEWTAQQACNIADDAIDVALGMVTDQTPPHRVAELYFVHGVLSFCKAAALEAKHICLPAPPPSPSVASKEDVDAAAAAAAERAGKELLEHASGTMALAYKHWCEAYGEKHLQTVKAITMIGLLERKLGREEAGIEWYRKELRIREELQGELHPRTQQARRTYTSIIDEQLSRTRMEPRALSMAMAAAREQSAGSEPSPTVVARYLGEAGQFQDAEVLLTESNSGSGPGPAAAAPDA</sequence>
<dbReference type="InterPro" id="IPR051550">
    <property type="entry name" value="SCF-Subunits/Alg-Epimerases"/>
</dbReference>
<dbReference type="SMART" id="SM00710">
    <property type="entry name" value="PbH1"/>
    <property type="match status" value="15"/>
</dbReference>
<dbReference type="PANTHER" id="PTHR22990:SF15">
    <property type="entry name" value="F-BOX ONLY PROTEIN 10"/>
    <property type="match status" value="1"/>
</dbReference>
<organism evidence="5">
    <name type="scientific">Cryptomonas curvata</name>
    <dbReference type="NCBI Taxonomy" id="233186"/>
    <lineage>
        <taxon>Eukaryota</taxon>
        <taxon>Cryptophyceae</taxon>
        <taxon>Cryptomonadales</taxon>
        <taxon>Cryptomonadaceae</taxon>
        <taxon>Cryptomonas</taxon>
    </lineage>
</organism>
<keyword evidence="2" id="KW-0677">Repeat</keyword>
<dbReference type="AlphaFoldDB" id="A0A7S0N8D9"/>
<dbReference type="GO" id="GO:0006511">
    <property type="term" value="P:ubiquitin-dependent protein catabolic process"/>
    <property type="evidence" value="ECO:0007669"/>
    <property type="project" value="TreeGrafter"/>
</dbReference>
<name>A0A7S0N8D9_9CRYP</name>
<keyword evidence="3" id="KW-0833">Ubl conjugation pathway</keyword>
<feature type="domain" description="Carbohydrate-binding/sugar hydrolysis" evidence="4">
    <location>
        <begin position="251"/>
        <end position="383"/>
    </location>
</feature>
<dbReference type="InterPro" id="IPR006626">
    <property type="entry name" value="PbH1"/>
</dbReference>
<dbReference type="InterPro" id="IPR011990">
    <property type="entry name" value="TPR-like_helical_dom_sf"/>
</dbReference>
<dbReference type="SMART" id="SM00722">
    <property type="entry name" value="CASH"/>
    <property type="match status" value="3"/>
</dbReference>
<dbReference type="InterPro" id="IPR011050">
    <property type="entry name" value="Pectin_lyase_fold/virulence"/>
</dbReference>
<protein>
    <recommendedName>
        <fullName evidence="4">Carbohydrate-binding/sugar hydrolysis domain-containing protein</fullName>
    </recommendedName>
</protein>
<comment type="pathway">
    <text evidence="1">Protein modification; protein ubiquitination.</text>
</comment>
<dbReference type="Gene3D" id="1.25.40.10">
    <property type="entry name" value="Tetratricopeptide repeat domain"/>
    <property type="match status" value="1"/>
</dbReference>
<gene>
    <name evidence="5" type="ORF">CCUR1050_LOCUS32353</name>
</gene>
<evidence type="ECO:0000256" key="3">
    <source>
        <dbReference type="ARBA" id="ARBA00022786"/>
    </source>
</evidence>
<dbReference type="Gene3D" id="2.160.20.10">
    <property type="entry name" value="Single-stranded right-handed beta-helix, Pectin lyase-like"/>
    <property type="match status" value="3"/>
</dbReference>
<proteinExistence type="predicted"/>
<dbReference type="InterPro" id="IPR022441">
    <property type="entry name" value="Para_beta_helix_rpt-2"/>
</dbReference>
<feature type="domain" description="Carbohydrate-binding/sugar hydrolysis" evidence="4">
    <location>
        <begin position="473"/>
        <end position="634"/>
    </location>
</feature>
<feature type="non-terminal residue" evidence="5">
    <location>
        <position position="1062"/>
    </location>
</feature>
<evidence type="ECO:0000259" key="4">
    <source>
        <dbReference type="SMART" id="SM00722"/>
    </source>
</evidence>
<dbReference type="InterPro" id="IPR039448">
    <property type="entry name" value="Beta_helix"/>
</dbReference>
<dbReference type="SUPFAM" id="SSF51126">
    <property type="entry name" value="Pectin lyase-like"/>
    <property type="match status" value="3"/>
</dbReference>
<reference evidence="5" key="1">
    <citation type="submission" date="2021-01" db="EMBL/GenBank/DDBJ databases">
        <authorList>
            <person name="Corre E."/>
            <person name="Pelletier E."/>
            <person name="Niang G."/>
            <person name="Scheremetjew M."/>
            <person name="Finn R."/>
            <person name="Kale V."/>
            <person name="Holt S."/>
            <person name="Cochrane G."/>
            <person name="Meng A."/>
            <person name="Brown T."/>
            <person name="Cohen L."/>
        </authorList>
    </citation>
    <scope>NUCLEOTIDE SEQUENCE</scope>
    <source>
        <strain evidence="5">CCAP979/52</strain>
    </source>
</reference>
<dbReference type="InterPro" id="IPR012334">
    <property type="entry name" value="Pectin_lyas_fold"/>
</dbReference>
<evidence type="ECO:0000313" key="5">
    <source>
        <dbReference type="EMBL" id="CAD8661582.1"/>
    </source>
</evidence>
<feature type="domain" description="Carbohydrate-binding/sugar hydrolysis" evidence="4">
    <location>
        <begin position="105"/>
        <end position="245"/>
    </location>
</feature>
<evidence type="ECO:0000256" key="1">
    <source>
        <dbReference type="ARBA" id="ARBA00004906"/>
    </source>
</evidence>
<evidence type="ECO:0000256" key="2">
    <source>
        <dbReference type="ARBA" id="ARBA00022737"/>
    </source>
</evidence>
<dbReference type="NCBIfam" id="TIGR03804">
    <property type="entry name" value="para_beta_helix"/>
    <property type="match status" value="1"/>
</dbReference>